<evidence type="ECO:0000256" key="4">
    <source>
        <dbReference type="PIRNR" id="PIRNR006078"/>
    </source>
</evidence>
<dbReference type="PIRSF" id="PIRSF006078">
    <property type="entry name" value="GlxK"/>
    <property type="match status" value="1"/>
</dbReference>
<comment type="similarity">
    <text evidence="1 4">Belongs to the glycerate kinase type-1 family.</text>
</comment>
<evidence type="ECO:0000313" key="5">
    <source>
        <dbReference type="EMBL" id="KGO05963.1"/>
    </source>
</evidence>
<reference evidence="5 6" key="1">
    <citation type="submission" date="2014-10" db="EMBL/GenBank/DDBJ databases">
        <title>Draft genome sequence of the proteorhodopsin-containing marine bacterium Dokdonia donghaensis.</title>
        <authorList>
            <person name="Gomez-Consarnau L."/>
            <person name="Gonzalez J.M."/>
            <person name="Riedel T."/>
            <person name="Jaenicke S."/>
            <person name="Wagner-Doebler I."/>
            <person name="Fuhrman J.A."/>
        </authorList>
    </citation>
    <scope>NUCLEOTIDE SEQUENCE [LARGE SCALE GENOMIC DNA]</scope>
    <source>
        <strain evidence="5 6">DSW-1</strain>
    </source>
</reference>
<dbReference type="PANTHER" id="PTHR21599">
    <property type="entry name" value="GLYCERATE KINASE"/>
    <property type="match status" value="1"/>
</dbReference>
<dbReference type="InterPro" id="IPR018197">
    <property type="entry name" value="Glycerate_kinase_RE-like"/>
</dbReference>
<dbReference type="KEGG" id="ddo:I597_1869"/>
<dbReference type="Proteomes" id="UP000030140">
    <property type="component" value="Unassembled WGS sequence"/>
</dbReference>
<proteinExistence type="inferred from homology"/>
<dbReference type="GO" id="GO:0031388">
    <property type="term" value="P:organic acid phosphorylation"/>
    <property type="evidence" value="ECO:0007669"/>
    <property type="project" value="UniProtKB-UniRule"/>
</dbReference>
<keyword evidence="2 4" id="KW-0808">Transferase</keyword>
<dbReference type="SUPFAM" id="SSF110738">
    <property type="entry name" value="Glycerate kinase I"/>
    <property type="match status" value="1"/>
</dbReference>
<evidence type="ECO:0000256" key="1">
    <source>
        <dbReference type="ARBA" id="ARBA00006284"/>
    </source>
</evidence>
<keyword evidence="3 4" id="KW-0418">Kinase</keyword>
<dbReference type="InterPro" id="IPR036129">
    <property type="entry name" value="Glycerate_kinase_sf"/>
</dbReference>
<dbReference type="InterPro" id="IPR018193">
    <property type="entry name" value="Glyc_kinase_flavodox-like_fold"/>
</dbReference>
<dbReference type="EMBL" id="JSAQ01000001">
    <property type="protein sequence ID" value="KGO05963.1"/>
    <property type="molecule type" value="Genomic_DNA"/>
</dbReference>
<evidence type="ECO:0000256" key="3">
    <source>
        <dbReference type="ARBA" id="ARBA00022777"/>
    </source>
</evidence>
<protein>
    <submittedName>
        <fullName evidence="5">Glycerate kinase</fullName>
    </submittedName>
</protein>
<comment type="caution">
    <text evidence="5">The sequence shown here is derived from an EMBL/GenBank/DDBJ whole genome shotgun (WGS) entry which is preliminary data.</text>
</comment>
<dbReference type="Gene3D" id="3.40.50.10350">
    <property type="entry name" value="Glycerate kinase, domain 1"/>
    <property type="match status" value="1"/>
</dbReference>
<sequence length="376" mass="39916">MKIVLAPDKFKNSLTGLQFCDAVIDGIHSVCTDIDIIKLPLADGGDGTIEVVNYYLKGEHIDVAVSNPFFEKVIATYLYAPQTQTAFIEMAEASGVKLLSEQHLDCKNATTLGTGEMIVDAINKGATKIILGIGGSATNDCGIGMATALGYQFLDKNGNTVHPIGANLSSVVTIDASAIHPGLANVNFEIACDVKNPLYGTNGAAQIYAAQKGATRDDITLLDQGLKDIAQVIENHSNINPQRIEGAGAAGGMGIAAKIFLNGKLSPGIDLIKSLSDFDNRIKDADWIITGEGKLDSQTLSGKTIQGVITSAKRNNNKVAAFCGAIDLDKIKLEHIGIVYAASIMEKARDLNDAFAKAEYYLQHIASTFATKNLLR</sequence>
<dbReference type="PANTHER" id="PTHR21599:SF0">
    <property type="entry name" value="GLYCERATE KINASE"/>
    <property type="match status" value="1"/>
</dbReference>
<dbReference type="InterPro" id="IPR004381">
    <property type="entry name" value="Glycerate_kinase"/>
</dbReference>
<gene>
    <name evidence="5" type="ORF">NV36_03300</name>
</gene>
<dbReference type="AlphaFoldDB" id="A0A0A2GTY6"/>
<organism evidence="5 6">
    <name type="scientific">Dokdonia donghaensis DSW-1</name>
    <dbReference type="NCBI Taxonomy" id="1300343"/>
    <lineage>
        <taxon>Bacteria</taxon>
        <taxon>Pseudomonadati</taxon>
        <taxon>Bacteroidota</taxon>
        <taxon>Flavobacteriia</taxon>
        <taxon>Flavobacteriales</taxon>
        <taxon>Flavobacteriaceae</taxon>
        <taxon>Dokdonia</taxon>
    </lineage>
</organism>
<dbReference type="RefSeq" id="WP_035324980.1">
    <property type="nucleotide sequence ID" value="NZ_CP015125.1"/>
</dbReference>
<dbReference type="OrthoDB" id="9774290at2"/>
<dbReference type="NCBIfam" id="TIGR00045">
    <property type="entry name" value="glycerate kinase"/>
    <property type="match status" value="1"/>
</dbReference>
<evidence type="ECO:0000256" key="2">
    <source>
        <dbReference type="ARBA" id="ARBA00022679"/>
    </source>
</evidence>
<dbReference type="GO" id="GO:0008887">
    <property type="term" value="F:glycerate kinase activity"/>
    <property type="evidence" value="ECO:0007669"/>
    <property type="project" value="UniProtKB-UniRule"/>
</dbReference>
<accession>A0A0A2GTY6</accession>
<keyword evidence="6" id="KW-1185">Reference proteome</keyword>
<name>A0A0A2GTY6_9FLAO</name>
<dbReference type="Pfam" id="PF02595">
    <property type="entry name" value="Gly_kinase"/>
    <property type="match status" value="1"/>
</dbReference>
<dbReference type="PATRIC" id="fig|1300343.5.peg.1879"/>
<dbReference type="Gene3D" id="3.90.1510.10">
    <property type="entry name" value="Glycerate kinase, domain 2"/>
    <property type="match status" value="1"/>
</dbReference>
<evidence type="ECO:0000313" key="6">
    <source>
        <dbReference type="Proteomes" id="UP000030140"/>
    </source>
</evidence>